<protein>
    <submittedName>
        <fullName evidence="9">Alkaline metalloproteinase</fullName>
    </submittedName>
</protein>
<dbReference type="InterPro" id="IPR006026">
    <property type="entry name" value="Peptidase_Metallo"/>
</dbReference>
<dbReference type="InterPro" id="IPR013858">
    <property type="entry name" value="Peptidase_M10B_C"/>
</dbReference>
<comment type="caution">
    <text evidence="9">The sequence shown here is derived from an EMBL/GenBank/DDBJ whole genome shotgun (WGS) entry which is preliminary data.</text>
</comment>
<evidence type="ECO:0000313" key="10">
    <source>
        <dbReference type="Proteomes" id="UP000249393"/>
    </source>
</evidence>
<dbReference type="InterPro" id="IPR024079">
    <property type="entry name" value="MetalloPept_cat_dom_sf"/>
</dbReference>
<evidence type="ECO:0000256" key="1">
    <source>
        <dbReference type="ARBA" id="ARBA00004613"/>
    </source>
</evidence>
<feature type="domain" description="Peptidase metallopeptidase" evidence="8">
    <location>
        <begin position="61"/>
        <end position="252"/>
    </location>
</feature>
<dbReference type="SUPFAM" id="SSF51120">
    <property type="entry name" value="beta-Roll"/>
    <property type="match status" value="1"/>
</dbReference>
<evidence type="ECO:0000256" key="3">
    <source>
        <dbReference type="ARBA" id="ARBA00022670"/>
    </source>
</evidence>
<dbReference type="InterPro" id="IPR001818">
    <property type="entry name" value="Pept_M10_metallopeptidase"/>
</dbReference>
<dbReference type="Gene3D" id="3.40.390.10">
    <property type="entry name" value="Collagenase (Catalytic Domain)"/>
    <property type="match status" value="1"/>
</dbReference>
<dbReference type="InterPro" id="IPR011049">
    <property type="entry name" value="Serralysin-like_metalloprot_C"/>
</dbReference>
<dbReference type="GO" id="GO:0008270">
    <property type="term" value="F:zinc ion binding"/>
    <property type="evidence" value="ECO:0007669"/>
    <property type="project" value="InterPro"/>
</dbReference>
<evidence type="ECO:0000256" key="5">
    <source>
        <dbReference type="ARBA" id="ARBA00022737"/>
    </source>
</evidence>
<dbReference type="GO" id="GO:0005509">
    <property type="term" value="F:calcium ion binding"/>
    <property type="evidence" value="ECO:0007669"/>
    <property type="project" value="InterPro"/>
</dbReference>
<keyword evidence="2" id="KW-0964">Secreted</keyword>
<evidence type="ECO:0000256" key="4">
    <source>
        <dbReference type="ARBA" id="ARBA00022723"/>
    </source>
</evidence>
<keyword evidence="4" id="KW-0479">Metal-binding</keyword>
<dbReference type="SUPFAM" id="SSF55486">
    <property type="entry name" value="Metalloproteases ('zincins'), catalytic domain"/>
    <property type="match status" value="1"/>
</dbReference>
<reference evidence="9 10" key="1">
    <citation type="submission" date="2017-08" db="EMBL/GenBank/DDBJ databases">
        <title>Infants hospitalized years apart are colonized by the same room-sourced microbial strains.</title>
        <authorList>
            <person name="Brooks B."/>
            <person name="Olm M.R."/>
            <person name="Firek B.A."/>
            <person name="Baker R."/>
            <person name="Thomas B.C."/>
            <person name="Morowitz M.J."/>
            <person name="Banfield J.F."/>
        </authorList>
    </citation>
    <scope>NUCLEOTIDE SEQUENCE [LARGE SCALE GENOMIC DNA]</scope>
    <source>
        <strain evidence="9">S2_003_000_R2_4</strain>
    </source>
</reference>
<organism evidence="9 10">
    <name type="scientific">Caulobacter segnis</name>
    <dbReference type="NCBI Taxonomy" id="88688"/>
    <lineage>
        <taxon>Bacteria</taxon>
        <taxon>Pseudomonadati</taxon>
        <taxon>Pseudomonadota</taxon>
        <taxon>Alphaproteobacteria</taxon>
        <taxon>Caulobacterales</taxon>
        <taxon>Caulobacteraceae</taxon>
        <taxon>Caulobacter</taxon>
    </lineage>
</organism>
<dbReference type="GO" id="GO:0006508">
    <property type="term" value="P:proteolysis"/>
    <property type="evidence" value="ECO:0007669"/>
    <property type="project" value="UniProtKB-KW"/>
</dbReference>
<comment type="subcellular location">
    <subcellularLocation>
        <location evidence="1">Secreted</location>
    </subcellularLocation>
</comment>
<evidence type="ECO:0000256" key="7">
    <source>
        <dbReference type="ARBA" id="ARBA00022833"/>
    </source>
</evidence>
<keyword evidence="5" id="KW-0677">Repeat</keyword>
<sequence>MTGRLEYGVSIEPFPLAPDDAAAVSGGDTPNAFVNADSRAGVVGGKPSLTVEQAASQLLRGEPGWSSDLLKPATVTYAFRATAPATMPSDTAGFSTFSAAQILQAEKALTAWADVANITFIRMGEGTSGAAAYSDNAAILFGNYSSGQSGAAAFAYYPGNYTPTNRSGDVWINSSLGYNANPTASNYGGMVLAHELGHAIGLAHPADYDAEANTTLTYAADAGYYEDSRQYTVMSYFGESNTGGAFNGAYASVPLLDDIAAAQLAYGANMSTRTGDTVYGFNATAGRDWFSATSSATKLVFAVWDAGGTDTLDFSGYRVAQTIDLRPGFFSSVGGLTGNVAIAMGATIENAVGGSAADAINGNAAANRITGGPGDDRIDGALGLDTAVFTGKAAGYAITAVAGGGWQVKDNAGTDGTDVVVNVETLAFADRAIALVDSRVAAAMTSLLRLTPLSAPAEPLAKSLASDMAGGGAYADAIAKVVATADATTSVAVLSYQFFTGRTPTTAGMDYLVAPNGPNANNLNSAYYQTFDYGNRFINFAVNLGKFGEGATRFATDYGTLSLPEATRKAYAAIFGLTPTDQKLHDMLDVTFTLGGQTMTRGDYFAYYGQDGLNGQGTKAAMVGWLLAEAAKADVGVYAKSLAALYADELTHDVFGVDLIGVYAKPEYNLT</sequence>
<dbReference type="GO" id="GO:0004222">
    <property type="term" value="F:metalloendopeptidase activity"/>
    <property type="evidence" value="ECO:0007669"/>
    <property type="project" value="InterPro"/>
</dbReference>
<gene>
    <name evidence="9" type="ORF">DI526_16710</name>
</gene>
<name>A0A2W5V3I6_9CAUL</name>
<keyword evidence="3" id="KW-0645">Protease</keyword>
<proteinExistence type="predicted"/>
<evidence type="ECO:0000259" key="8">
    <source>
        <dbReference type="SMART" id="SM00235"/>
    </source>
</evidence>
<keyword evidence="7" id="KW-0862">Zinc</keyword>
<evidence type="ECO:0000313" key="9">
    <source>
        <dbReference type="EMBL" id="PZR32423.1"/>
    </source>
</evidence>
<dbReference type="GO" id="GO:0031012">
    <property type="term" value="C:extracellular matrix"/>
    <property type="evidence" value="ECO:0007669"/>
    <property type="project" value="InterPro"/>
</dbReference>
<dbReference type="Pfam" id="PF08548">
    <property type="entry name" value="Peptidase_M10_C"/>
    <property type="match status" value="1"/>
</dbReference>
<dbReference type="CDD" id="cd04277">
    <property type="entry name" value="ZnMc_serralysin_like"/>
    <property type="match status" value="1"/>
</dbReference>
<dbReference type="Pfam" id="PF19198">
    <property type="entry name" value="RsaA_NTD"/>
    <property type="match status" value="1"/>
</dbReference>
<evidence type="ECO:0000256" key="2">
    <source>
        <dbReference type="ARBA" id="ARBA00022525"/>
    </source>
</evidence>
<dbReference type="AlphaFoldDB" id="A0A2W5V3I6"/>
<dbReference type="SMART" id="SM00235">
    <property type="entry name" value="ZnMc"/>
    <property type="match status" value="1"/>
</dbReference>
<dbReference type="Gene3D" id="2.150.10.10">
    <property type="entry name" value="Serralysin-like metalloprotease, C-terminal"/>
    <property type="match status" value="1"/>
</dbReference>
<evidence type="ECO:0000256" key="6">
    <source>
        <dbReference type="ARBA" id="ARBA00022801"/>
    </source>
</evidence>
<accession>A0A2W5V3I6</accession>
<keyword evidence="6" id="KW-0378">Hydrolase</keyword>
<dbReference type="Proteomes" id="UP000249393">
    <property type="component" value="Unassembled WGS sequence"/>
</dbReference>
<dbReference type="InterPro" id="IPR034033">
    <property type="entry name" value="Serralysin-like"/>
</dbReference>
<dbReference type="GO" id="GO:0005615">
    <property type="term" value="C:extracellular space"/>
    <property type="evidence" value="ECO:0007669"/>
    <property type="project" value="InterPro"/>
</dbReference>
<dbReference type="EMBL" id="QFQZ01000061">
    <property type="protein sequence ID" value="PZR32423.1"/>
    <property type="molecule type" value="Genomic_DNA"/>
</dbReference>
<dbReference type="Pfam" id="PF00413">
    <property type="entry name" value="Peptidase_M10"/>
    <property type="match status" value="1"/>
</dbReference>